<dbReference type="PANTHER" id="PTHR38703:SF1">
    <property type="entry name" value="ALLERGEN"/>
    <property type="match status" value="1"/>
</dbReference>
<feature type="compositionally biased region" description="Basic and acidic residues" evidence="1">
    <location>
        <begin position="441"/>
        <end position="453"/>
    </location>
</feature>
<feature type="compositionally biased region" description="Acidic residues" evidence="1">
    <location>
        <begin position="186"/>
        <end position="195"/>
    </location>
</feature>
<evidence type="ECO:0000256" key="1">
    <source>
        <dbReference type="SAM" id="MobiDB-lite"/>
    </source>
</evidence>
<dbReference type="AlphaFoldDB" id="A0A1J9SDJ3"/>
<sequence>MTGHRPLSSPAAPKRPASVGSSQQSRAHRNRLRKAASDASRKGRPKPLWKKEDGDVGNLEKMSPPPLPGTAVTSDDARHGSGAGDSLAARQLSAGSESYYGDDVTENALSDSFPSPPAAPVRTALAGDGARENAARNRSSYPAPLSVPSKGLNPHDVVNYSLEEDTLPPSNQSRGDNTQSRLFLDDSSDEEDSGETQETQVTPKRNSGGSLRRKRAYSHGLRDFSNPKHRWSVQEPVEGYHTPDGIPGGYNGGSGQRSYLIEDSPEPPSLEGVVDLRKTEDTTYHSRYAPAVTHETIQPEVHEIREERIFREVHTHDVFHRILPIVDVEVLPARHFLRNEVGGLQEIPEEQIPGRSSDNRARNWLVAETVSKRRNDATTRTPRKFTARAFTGTEGDEVKYMTEEGFEKTETTWVHHPTIETGARDSGQTEALYVPSPNAGKHQDASDEAPKSLKDLAGGIRDVPFAECAEFEAANEQMKTLHIKSDSGVGRIQ</sequence>
<comment type="caution">
    <text evidence="2">The sequence shown here is derived from an EMBL/GenBank/DDBJ whole genome shotgun (WGS) entry which is preliminary data.</text>
</comment>
<gene>
    <name evidence="2" type="ORF">BKCO1_6000196</name>
</gene>
<feature type="compositionally biased region" description="Polar residues" evidence="1">
    <location>
        <begin position="168"/>
        <end position="181"/>
    </location>
</feature>
<keyword evidence="3" id="KW-1185">Reference proteome</keyword>
<proteinExistence type="predicted"/>
<evidence type="ECO:0000313" key="3">
    <source>
        <dbReference type="Proteomes" id="UP000183809"/>
    </source>
</evidence>
<dbReference type="OrthoDB" id="5325276at2759"/>
<dbReference type="GeneID" id="31018106"/>
<dbReference type="Proteomes" id="UP000183809">
    <property type="component" value="Unassembled WGS sequence"/>
</dbReference>
<feature type="region of interest" description="Disordered" evidence="1">
    <location>
        <begin position="434"/>
        <end position="453"/>
    </location>
</feature>
<feature type="compositionally biased region" description="Polar residues" evidence="1">
    <location>
        <begin position="196"/>
        <end position="209"/>
    </location>
</feature>
<reference evidence="2 3" key="1">
    <citation type="submission" date="2016-10" db="EMBL/GenBank/DDBJ databases">
        <title>Proteomics and genomics reveal pathogen-plant mechanisms compatible with a hemibiotrophic lifestyle of Diplodia corticola.</title>
        <authorList>
            <person name="Fernandes I."/>
            <person name="De Jonge R."/>
            <person name="Van De Peer Y."/>
            <person name="Devreese B."/>
            <person name="Alves A."/>
            <person name="Esteves A.C."/>
        </authorList>
    </citation>
    <scope>NUCLEOTIDE SEQUENCE [LARGE SCALE GENOMIC DNA]</scope>
    <source>
        <strain evidence="2 3">CBS 112549</strain>
    </source>
</reference>
<name>A0A1J9SDJ3_9PEZI</name>
<organism evidence="2 3">
    <name type="scientific">Diplodia corticola</name>
    <dbReference type="NCBI Taxonomy" id="236234"/>
    <lineage>
        <taxon>Eukaryota</taxon>
        <taxon>Fungi</taxon>
        <taxon>Dikarya</taxon>
        <taxon>Ascomycota</taxon>
        <taxon>Pezizomycotina</taxon>
        <taxon>Dothideomycetes</taxon>
        <taxon>Dothideomycetes incertae sedis</taxon>
        <taxon>Botryosphaeriales</taxon>
        <taxon>Botryosphaeriaceae</taxon>
        <taxon>Diplodia</taxon>
    </lineage>
</organism>
<feature type="region of interest" description="Disordered" evidence="1">
    <location>
        <begin position="1"/>
        <end position="227"/>
    </location>
</feature>
<protein>
    <submittedName>
        <fullName evidence="2">Uncharacterized protein</fullName>
    </submittedName>
</protein>
<dbReference type="PANTHER" id="PTHR38703">
    <property type="entry name" value="CHROMOSOME 8, WHOLE GENOME SHOTGUN SEQUENCE"/>
    <property type="match status" value="1"/>
</dbReference>
<evidence type="ECO:0000313" key="2">
    <source>
        <dbReference type="EMBL" id="OJD37645.1"/>
    </source>
</evidence>
<dbReference type="RefSeq" id="XP_020133760.1">
    <property type="nucleotide sequence ID" value="XM_020277845.1"/>
</dbReference>
<dbReference type="EMBL" id="MNUE01000006">
    <property type="protein sequence ID" value="OJD37645.1"/>
    <property type="molecule type" value="Genomic_DNA"/>
</dbReference>
<accession>A0A1J9SDJ3</accession>